<protein>
    <submittedName>
        <fullName evidence="1">Uncharacterized protein</fullName>
    </submittedName>
</protein>
<dbReference type="OrthoDB" id="8023605at2759"/>
<keyword evidence="2" id="KW-1185">Reference proteome</keyword>
<reference evidence="1 2" key="1">
    <citation type="submission" date="2014-04" db="EMBL/GenBank/DDBJ databases">
        <authorList>
            <consortium name="DOE Joint Genome Institute"/>
            <person name="Kuo A."/>
            <person name="Kohler A."/>
            <person name="Nagy L.G."/>
            <person name="Floudas D."/>
            <person name="Copeland A."/>
            <person name="Barry K.W."/>
            <person name="Cichocki N."/>
            <person name="Veneault-Fourrey C."/>
            <person name="LaButti K."/>
            <person name="Lindquist E.A."/>
            <person name="Lipzen A."/>
            <person name="Lundell T."/>
            <person name="Morin E."/>
            <person name="Murat C."/>
            <person name="Sun H."/>
            <person name="Tunlid A."/>
            <person name="Henrissat B."/>
            <person name="Grigoriev I.V."/>
            <person name="Hibbett D.S."/>
            <person name="Martin F."/>
            <person name="Nordberg H.P."/>
            <person name="Cantor M.N."/>
            <person name="Hua S.X."/>
        </authorList>
    </citation>
    <scope>NUCLEOTIDE SEQUENCE [LARGE SCALE GENOMIC DNA]</scope>
    <source>
        <strain evidence="1 2">LaAM-08-1</strain>
    </source>
</reference>
<evidence type="ECO:0000313" key="2">
    <source>
        <dbReference type="Proteomes" id="UP000054477"/>
    </source>
</evidence>
<proteinExistence type="predicted"/>
<organism evidence="1 2">
    <name type="scientific">Laccaria amethystina LaAM-08-1</name>
    <dbReference type="NCBI Taxonomy" id="1095629"/>
    <lineage>
        <taxon>Eukaryota</taxon>
        <taxon>Fungi</taxon>
        <taxon>Dikarya</taxon>
        <taxon>Basidiomycota</taxon>
        <taxon>Agaricomycotina</taxon>
        <taxon>Agaricomycetes</taxon>
        <taxon>Agaricomycetidae</taxon>
        <taxon>Agaricales</taxon>
        <taxon>Agaricineae</taxon>
        <taxon>Hydnangiaceae</taxon>
        <taxon>Laccaria</taxon>
    </lineage>
</organism>
<dbReference type="Proteomes" id="UP000054477">
    <property type="component" value="Unassembled WGS sequence"/>
</dbReference>
<dbReference type="HOGENOM" id="CLU_000384_22_7_1"/>
<sequence>MRRVEKYKLSHRHKISSRVYKPGDLILVRNSMTASTLNSKMKPRYLGPMIVVRRTKGGSYIVSELDGSAWESKIGAFRVIPYFARQRIDLSDNWDDIIDINSEGLKEIEGQGIEDTPDIRYYYFDGVNLDESTLETSEDLEDFAETSEDEV</sequence>
<dbReference type="EMBL" id="KN838851">
    <property type="protein sequence ID" value="KIJ93306.1"/>
    <property type="molecule type" value="Genomic_DNA"/>
</dbReference>
<reference evidence="2" key="2">
    <citation type="submission" date="2015-01" db="EMBL/GenBank/DDBJ databases">
        <title>Evolutionary Origins and Diversification of the Mycorrhizal Mutualists.</title>
        <authorList>
            <consortium name="DOE Joint Genome Institute"/>
            <consortium name="Mycorrhizal Genomics Consortium"/>
            <person name="Kohler A."/>
            <person name="Kuo A."/>
            <person name="Nagy L.G."/>
            <person name="Floudas D."/>
            <person name="Copeland A."/>
            <person name="Barry K.W."/>
            <person name="Cichocki N."/>
            <person name="Veneault-Fourrey C."/>
            <person name="LaButti K."/>
            <person name="Lindquist E.A."/>
            <person name="Lipzen A."/>
            <person name="Lundell T."/>
            <person name="Morin E."/>
            <person name="Murat C."/>
            <person name="Riley R."/>
            <person name="Ohm R."/>
            <person name="Sun H."/>
            <person name="Tunlid A."/>
            <person name="Henrissat B."/>
            <person name="Grigoriev I.V."/>
            <person name="Hibbett D.S."/>
            <person name="Martin F."/>
        </authorList>
    </citation>
    <scope>NUCLEOTIDE SEQUENCE [LARGE SCALE GENOMIC DNA]</scope>
    <source>
        <strain evidence="2">LaAM-08-1</strain>
    </source>
</reference>
<dbReference type="STRING" id="1095629.A0A0C9X6M7"/>
<accession>A0A0C9X6M7</accession>
<evidence type="ECO:0000313" key="1">
    <source>
        <dbReference type="EMBL" id="KIJ93306.1"/>
    </source>
</evidence>
<name>A0A0C9X6M7_9AGAR</name>
<dbReference type="AlphaFoldDB" id="A0A0C9X6M7"/>
<gene>
    <name evidence="1" type="ORF">K443DRAFT_112220</name>
</gene>